<sequence length="155" mass="17844">MRYIKSLFEGTAYYFEIDEHQTAYRQVVVDEEQKYRISGSPDFFLTDQSVEFTDDEEISKEEFEQVFRAGMKPYGKQWQQIKQDYPPGQPASGTIMMFYPHGILVKVRDNVFAVTADGPVRSKVAPRLLSPGYLIEGTVQGYDEENGWLRIVVAP</sequence>
<protein>
    <recommendedName>
        <fullName evidence="3">S1 motif domain-containing protein</fullName>
    </recommendedName>
</protein>
<keyword evidence="2" id="KW-1185">Reference proteome</keyword>
<dbReference type="EMBL" id="BMKR01000068">
    <property type="protein sequence ID" value="GGG14127.1"/>
    <property type="molecule type" value="Genomic_DNA"/>
</dbReference>
<dbReference type="Proteomes" id="UP000637643">
    <property type="component" value="Unassembled WGS sequence"/>
</dbReference>
<reference evidence="1" key="2">
    <citation type="submission" date="2020-09" db="EMBL/GenBank/DDBJ databases">
        <authorList>
            <person name="Sun Q."/>
            <person name="Zhou Y."/>
        </authorList>
    </citation>
    <scope>NUCLEOTIDE SEQUENCE</scope>
    <source>
        <strain evidence="1">CGMCC 1.16134</strain>
    </source>
</reference>
<evidence type="ECO:0000313" key="1">
    <source>
        <dbReference type="EMBL" id="GGG14127.1"/>
    </source>
</evidence>
<comment type="caution">
    <text evidence="1">The sequence shown here is derived from an EMBL/GenBank/DDBJ whole genome shotgun (WGS) entry which is preliminary data.</text>
</comment>
<accession>A0A917FYE6</accession>
<proteinExistence type="predicted"/>
<evidence type="ECO:0008006" key="3">
    <source>
        <dbReference type="Google" id="ProtNLM"/>
    </source>
</evidence>
<name>A0A917FYE6_9BACL</name>
<dbReference type="AlphaFoldDB" id="A0A917FYE6"/>
<organism evidence="1 2">
    <name type="scientific">Paenibacillus albidus</name>
    <dbReference type="NCBI Taxonomy" id="2041023"/>
    <lineage>
        <taxon>Bacteria</taxon>
        <taxon>Bacillati</taxon>
        <taxon>Bacillota</taxon>
        <taxon>Bacilli</taxon>
        <taxon>Bacillales</taxon>
        <taxon>Paenibacillaceae</taxon>
        <taxon>Paenibacillus</taxon>
    </lineage>
</organism>
<reference evidence="1" key="1">
    <citation type="journal article" date="2014" name="Int. J. Syst. Evol. Microbiol.">
        <title>Complete genome sequence of Corynebacterium casei LMG S-19264T (=DSM 44701T), isolated from a smear-ripened cheese.</title>
        <authorList>
            <consortium name="US DOE Joint Genome Institute (JGI-PGF)"/>
            <person name="Walter F."/>
            <person name="Albersmeier A."/>
            <person name="Kalinowski J."/>
            <person name="Ruckert C."/>
        </authorList>
    </citation>
    <scope>NUCLEOTIDE SEQUENCE</scope>
    <source>
        <strain evidence="1">CGMCC 1.16134</strain>
    </source>
</reference>
<dbReference type="RefSeq" id="WP_189032628.1">
    <property type="nucleotide sequence ID" value="NZ_BMKR01000068.1"/>
</dbReference>
<gene>
    <name evidence="1" type="ORF">GCM10010912_68200</name>
</gene>
<evidence type="ECO:0000313" key="2">
    <source>
        <dbReference type="Proteomes" id="UP000637643"/>
    </source>
</evidence>